<feature type="compositionally biased region" description="Polar residues" evidence="1">
    <location>
        <begin position="1"/>
        <end position="11"/>
    </location>
</feature>
<dbReference type="EnsemblMetazoa" id="AATE000190-RA">
    <property type="protein sequence ID" value="AATE000190-PA.1"/>
    <property type="gene ID" value="AATE000190"/>
</dbReference>
<protein>
    <submittedName>
        <fullName evidence="2">Uncharacterized protein</fullName>
    </submittedName>
</protein>
<dbReference type="VEuPathDB" id="VectorBase:AATE000190"/>
<organism evidence="2">
    <name type="scientific">Anopheles atroparvus</name>
    <name type="common">European mosquito</name>
    <dbReference type="NCBI Taxonomy" id="41427"/>
    <lineage>
        <taxon>Eukaryota</taxon>
        <taxon>Metazoa</taxon>
        <taxon>Ecdysozoa</taxon>
        <taxon>Arthropoda</taxon>
        <taxon>Hexapoda</taxon>
        <taxon>Insecta</taxon>
        <taxon>Pterygota</taxon>
        <taxon>Neoptera</taxon>
        <taxon>Endopterygota</taxon>
        <taxon>Diptera</taxon>
        <taxon>Nematocera</taxon>
        <taxon>Culicoidea</taxon>
        <taxon>Culicidae</taxon>
        <taxon>Anophelinae</taxon>
        <taxon>Anopheles</taxon>
    </lineage>
</organism>
<sequence length="406" mass="45178">MSTAGGLTELSNALAGPNQISDPRAGTSRVSEALAGPSRVSEALAGPSRVSEALAGPRGTSEADSDNAVDVTVVDRLDELERCIAEENQWHKRKMELCEQLFQLRLKHQREMEVFVRRYDEPIHRPEQSTGLPAISKEHERQGILGGAHNTITIRIKQKREYAKIRRADSRSMKASYARITPTKGEGQCRNAPKDCWFLTKDHVILQFVNGLMSDAGSFILTARKLENKKSLFEEPYKSCEMYVYKGLTNSVSEYLVETRLDFIKCKLVAVPTGLLPMHTYGVTSAPLDSCCNARLETGRPIAVDSGSAQSVRQRMYPVARVRARCIQIKLRFSWLGTLDPTTSCCFSEISISKPYRGSPIHNPRQCSSCPLTPLVLRCQPPSSWMVWHSTAYDRSPGCPTLLTAS</sequence>
<reference evidence="2" key="1">
    <citation type="submission" date="2022-08" db="UniProtKB">
        <authorList>
            <consortium name="EnsemblMetazoa"/>
        </authorList>
    </citation>
    <scope>IDENTIFICATION</scope>
    <source>
        <strain evidence="2">EBRO</strain>
    </source>
</reference>
<feature type="region of interest" description="Disordered" evidence="1">
    <location>
        <begin position="1"/>
        <end position="67"/>
    </location>
</feature>
<dbReference type="EMBL" id="AXCP01007400">
    <property type="status" value="NOT_ANNOTATED_CDS"/>
    <property type="molecule type" value="Genomic_DNA"/>
</dbReference>
<dbReference type="AlphaFoldDB" id="A0A182IJ88"/>
<evidence type="ECO:0000313" key="2">
    <source>
        <dbReference type="EnsemblMetazoa" id="AATE000190-PA.1"/>
    </source>
</evidence>
<dbReference type="EMBL" id="AXCP01007399">
    <property type="status" value="NOT_ANNOTATED_CDS"/>
    <property type="molecule type" value="Genomic_DNA"/>
</dbReference>
<accession>A0A182IJ88</accession>
<evidence type="ECO:0000256" key="1">
    <source>
        <dbReference type="SAM" id="MobiDB-lite"/>
    </source>
</evidence>
<name>A0A182IJ88_ANOAO</name>
<proteinExistence type="predicted"/>